<dbReference type="PANTHER" id="PTHR45737:SF6">
    <property type="entry name" value="VON WILLEBRAND FACTOR A DOMAIN-CONTAINING PROTEIN 5A"/>
    <property type="match status" value="1"/>
</dbReference>
<keyword evidence="5" id="KW-1185">Reference proteome</keyword>
<feature type="signal peptide" evidence="1">
    <location>
        <begin position="1"/>
        <end position="24"/>
    </location>
</feature>
<dbReference type="EMBL" id="CP036276">
    <property type="protein sequence ID" value="QDU45478.1"/>
    <property type="molecule type" value="Genomic_DNA"/>
</dbReference>
<name>A0A517ZSL5_9PLAN</name>
<reference evidence="4 5" key="1">
    <citation type="submission" date="2019-02" db="EMBL/GenBank/DDBJ databases">
        <title>Deep-cultivation of Planctomycetes and their phenomic and genomic characterization uncovers novel biology.</title>
        <authorList>
            <person name="Wiegand S."/>
            <person name="Jogler M."/>
            <person name="Boedeker C."/>
            <person name="Pinto D."/>
            <person name="Vollmers J."/>
            <person name="Rivas-Marin E."/>
            <person name="Kohn T."/>
            <person name="Peeters S.H."/>
            <person name="Heuer A."/>
            <person name="Rast P."/>
            <person name="Oberbeckmann S."/>
            <person name="Bunk B."/>
            <person name="Jeske O."/>
            <person name="Meyerdierks A."/>
            <person name="Storesund J.E."/>
            <person name="Kallscheuer N."/>
            <person name="Luecker S."/>
            <person name="Lage O.M."/>
            <person name="Pohl T."/>
            <person name="Merkel B.J."/>
            <person name="Hornburger P."/>
            <person name="Mueller R.-W."/>
            <person name="Bruemmer F."/>
            <person name="Labrenz M."/>
            <person name="Spormann A.M."/>
            <person name="Op den Camp H."/>
            <person name="Overmann J."/>
            <person name="Amann R."/>
            <person name="Jetten M.S.M."/>
            <person name="Mascher T."/>
            <person name="Medema M.H."/>
            <person name="Devos D.P."/>
            <person name="Kaster A.-K."/>
            <person name="Ovreas L."/>
            <person name="Rohde M."/>
            <person name="Galperin M.Y."/>
            <person name="Jogler C."/>
        </authorList>
    </citation>
    <scope>NUCLEOTIDE SEQUENCE [LARGE SCALE GENOMIC DNA]</scope>
    <source>
        <strain evidence="4 5">Mal52</strain>
    </source>
</reference>
<dbReference type="PROSITE" id="PS50234">
    <property type="entry name" value="VWFA"/>
    <property type="match status" value="1"/>
</dbReference>
<sequence length="782" mass="86337" precursor="true">MLRYRSLPFIVGLICLFASASANAQVIVINPERDRVARPSPRPIRQDYEIKSVDIQADIRDQAAEVQVSQIFANKSSRTLQATLFFPLPDEATISGLTLIVDGKELPGRLLPKDEARRIYEDIVRRSQDPALLEYMGRGLFRTSVFPVPPNAQRKVEIRYSQLLKKSDGLVDFSLPLGNSKHSTKPIKQLNLTVRVQANEGIKTIYSPSHDVNIERPESKRAVCKTTLTDVAAADDFRLLFGTESGPVGMNVISYRPDKSQDGYFLLLAAPEIAAADAQVVPKTVVFVVDRSGSMSGQKFEQVRKALRFVLDRLGPEDLFNIVAYDSKVDAFRPELQRADEATIAQARGFVDGLYAGGSTNIDGALQKSLEMLTNADRPNYVLFLTDGLPTVGEQNDVKIAAKAKVANTVRARMFNFGVGFDVNSRLLDRLSREQRGQSIYVRPNEDIEAQVATLYNRIAAPVLTDLAIEFLFEAKPDPATATPIARTYPQELNDLFRGEQLIWVGRYRKSGATKVKLTGKVGAEPRSFEFDAALVEHSGDETNGFVEKLWALRRIGEILDDLDLNGQNKELVDELVALSIKHGILTPYTSFLADEETDLMQHRQNAQRAEDNIDLKFRRRVSGSDAFYGRRGKAALKTANRLPGIQQRGGIGGGGGFGGGGGIGGGIGGNLPSLAPSVDRRNTRRAMPLDGESDSESADAAETVRNIGQKTFFQRDGLWRDSTVTAEQEKQAKKIVQFSTEYFDLAATHGKELGKYLAFREPVLINLRGKTYRIDPPGDAK</sequence>
<evidence type="ECO:0000313" key="4">
    <source>
        <dbReference type="EMBL" id="QDU45478.1"/>
    </source>
</evidence>
<gene>
    <name evidence="4" type="ORF">Mal52_39720</name>
</gene>
<dbReference type="Pfam" id="PF08487">
    <property type="entry name" value="VIT"/>
    <property type="match status" value="1"/>
</dbReference>
<protein>
    <submittedName>
        <fullName evidence="4">von Willebrand factor type A domain protein</fullName>
    </submittedName>
</protein>
<dbReference type="PROSITE" id="PS51468">
    <property type="entry name" value="VIT"/>
    <property type="match status" value="1"/>
</dbReference>
<dbReference type="Pfam" id="PF00092">
    <property type="entry name" value="VWA"/>
    <property type="match status" value="1"/>
</dbReference>
<dbReference type="Gene3D" id="3.40.50.410">
    <property type="entry name" value="von Willebrand factor, type A domain"/>
    <property type="match status" value="1"/>
</dbReference>
<dbReference type="RefSeq" id="WP_145377907.1">
    <property type="nucleotide sequence ID" value="NZ_CP036276.1"/>
</dbReference>
<feature type="domain" description="VWFA" evidence="2">
    <location>
        <begin position="284"/>
        <end position="459"/>
    </location>
</feature>
<feature type="chain" id="PRO_5021734354" evidence="1">
    <location>
        <begin position="25"/>
        <end position="782"/>
    </location>
</feature>
<dbReference type="AlphaFoldDB" id="A0A517ZSL5"/>
<evidence type="ECO:0000313" key="5">
    <source>
        <dbReference type="Proteomes" id="UP000319383"/>
    </source>
</evidence>
<dbReference type="InterPro" id="IPR036465">
    <property type="entry name" value="vWFA_dom_sf"/>
</dbReference>
<dbReference type="Proteomes" id="UP000319383">
    <property type="component" value="Chromosome"/>
</dbReference>
<dbReference type="KEGG" id="sdyn:Mal52_39720"/>
<evidence type="ECO:0000259" key="2">
    <source>
        <dbReference type="PROSITE" id="PS50234"/>
    </source>
</evidence>
<accession>A0A517ZSL5</accession>
<dbReference type="InterPro" id="IPR002035">
    <property type="entry name" value="VWF_A"/>
</dbReference>
<dbReference type="SMART" id="SM00327">
    <property type="entry name" value="VWA"/>
    <property type="match status" value="1"/>
</dbReference>
<proteinExistence type="predicted"/>
<organism evidence="4 5">
    <name type="scientific">Symmachiella dynata</name>
    <dbReference type="NCBI Taxonomy" id="2527995"/>
    <lineage>
        <taxon>Bacteria</taxon>
        <taxon>Pseudomonadati</taxon>
        <taxon>Planctomycetota</taxon>
        <taxon>Planctomycetia</taxon>
        <taxon>Planctomycetales</taxon>
        <taxon>Planctomycetaceae</taxon>
        <taxon>Symmachiella</taxon>
    </lineage>
</organism>
<dbReference type="InterPro" id="IPR013694">
    <property type="entry name" value="VIT"/>
</dbReference>
<evidence type="ECO:0000256" key="1">
    <source>
        <dbReference type="SAM" id="SignalP"/>
    </source>
</evidence>
<dbReference type="PANTHER" id="PTHR45737">
    <property type="entry name" value="VON WILLEBRAND FACTOR A DOMAIN-CONTAINING PROTEIN 5A"/>
    <property type="match status" value="1"/>
</dbReference>
<feature type="domain" description="VIT" evidence="3">
    <location>
        <begin position="34"/>
        <end position="162"/>
    </location>
</feature>
<dbReference type="SUPFAM" id="SSF53300">
    <property type="entry name" value="vWA-like"/>
    <property type="match status" value="1"/>
</dbReference>
<dbReference type="SMART" id="SM00609">
    <property type="entry name" value="VIT"/>
    <property type="match status" value="1"/>
</dbReference>
<keyword evidence="1" id="KW-0732">Signal</keyword>
<evidence type="ECO:0000259" key="3">
    <source>
        <dbReference type="PROSITE" id="PS51468"/>
    </source>
</evidence>